<keyword evidence="2 3" id="KW-0067">ATP-binding</keyword>
<comment type="caution">
    <text evidence="5">The sequence shown here is derived from an EMBL/GenBank/DDBJ whole genome shotgun (WGS) entry which is preliminary data.</text>
</comment>
<organism evidence="5 6">
    <name type="scientific">Bifidobacterium aemilianum</name>
    <dbReference type="NCBI Taxonomy" id="2493120"/>
    <lineage>
        <taxon>Bacteria</taxon>
        <taxon>Bacillati</taxon>
        <taxon>Actinomycetota</taxon>
        <taxon>Actinomycetes</taxon>
        <taxon>Bifidobacteriales</taxon>
        <taxon>Bifidobacteriaceae</taxon>
        <taxon>Bifidobacterium</taxon>
    </lineage>
</organism>
<keyword evidence="3 5" id="KW-0418">Kinase</keyword>
<dbReference type="NCBIfam" id="TIGR00152">
    <property type="entry name" value="dephospho-CoA kinase"/>
    <property type="match status" value="1"/>
</dbReference>
<dbReference type="Proteomes" id="UP000252530">
    <property type="component" value="Unassembled WGS sequence"/>
</dbReference>
<dbReference type="OrthoDB" id="9812943at2"/>
<comment type="function">
    <text evidence="3">Catalyzes the phosphorylation of the 3'-hydroxyl group of dephosphocoenzyme A to form coenzyme A.</text>
</comment>
<name>A0A366K9F5_9BIFI</name>
<dbReference type="HAMAP" id="MF_00376">
    <property type="entry name" value="Dephospho_CoA_kinase"/>
    <property type="match status" value="1"/>
</dbReference>
<dbReference type="PROSITE" id="PS51219">
    <property type="entry name" value="DPCK"/>
    <property type="match status" value="1"/>
</dbReference>
<keyword evidence="3" id="KW-0963">Cytoplasm</keyword>
<dbReference type="Pfam" id="PF01121">
    <property type="entry name" value="CoaE"/>
    <property type="match status" value="1"/>
</dbReference>
<accession>A0A366K9F5</accession>
<dbReference type="GO" id="GO:0004140">
    <property type="term" value="F:dephospho-CoA kinase activity"/>
    <property type="evidence" value="ECO:0007669"/>
    <property type="project" value="UniProtKB-UniRule"/>
</dbReference>
<dbReference type="EMBL" id="PDCG01000001">
    <property type="protein sequence ID" value="RBP98356.1"/>
    <property type="molecule type" value="Genomic_DNA"/>
</dbReference>
<protein>
    <recommendedName>
        <fullName evidence="3 4">Dephospho-CoA kinase</fullName>
        <ecNumber evidence="3 4">2.7.1.24</ecNumber>
    </recommendedName>
    <alternativeName>
        <fullName evidence="3">Dephosphocoenzyme A kinase</fullName>
    </alternativeName>
</protein>
<dbReference type="RefSeq" id="WP_113859334.1">
    <property type="nucleotide sequence ID" value="NZ_PDCG01000001.1"/>
</dbReference>
<dbReference type="UniPathway" id="UPA00241">
    <property type="reaction ID" value="UER00356"/>
</dbReference>
<dbReference type="GO" id="GO:0005524">
    <property type="term" value="F:ATP binding"/>
    <property type="evidence" value="ECO:0007669"/>
    <property type="project" value="UniProtKB-UniRule"/>
</dbReference>
<proteinExistence type="inferred from homology"/>
<comment type="subcellular location">
    <subcellularLocation>
        <location evidence="3">Cytoplasm</location>
    </subcellularLocation>
</comment>
<reference evidence="5 6" key="1">
    <citation type="submission" date="2017-10" db="EMBL/GenBank/DDBJ databases">
        <title>Bifidobacterium xylocopum sp. nov. and Bifidobacterium aemilianum sp. nov., from the carpenter bee (Xylocopa violacea) digestive tract.</title>
        <authorList>
            <person name="Alberoni D."/>
            <person name="Baffoni L."/>
            <person name="Di Gioia D."/>
            <person name="Gaggia F."/>
            <person name="Biavati B."/>
        </authorList>
    </citation>
    <scope>NUCLEOTIDE SEQUENCE [LARGE SCALE GENOMIC DNA]</scope>
    <source>
        <strain evidence="5 6">XV10</strain>
    </source>
</reference>
<feature type="binding site" evidence="3">
    <location>
        <begin position="12"/>
        <end position="17"/>
    </location>
    <ligand>
        <name>ATP</name>
        <dbReference type="ChEBI" id="CHEBI:30616"/>
    </ligand>
</feature>
<keyword evidence="3" id="KW-0173">Coenzyme A biosynthesis</keyword>
<evidence type="ECO:0000256" key="3">
    <source>
        <dbReference type="HAMAP-Rule" id="MF_00376"/>
    </source>
</evidence>
<evidence type="ECO:0000256" key="2">
    <source>
        <dbReference type="ARBA" id="ARBA00022840"/>
    </source>
</evidence>
<evidence type="ECO:0000256" key="1">
    <source>
        <dbReference type="ARBA" id="ARBA00022741"/>
    </source>
</evidence>
<dbReference type="Gene3D" id="3.40.50.300">
    <property type="entry name" value="P-loop containing nucleotide triphosphate hydrolases"/>
    <property type="match status" value="1"/>
</dbReference>
<keyword evidence="6" id="KW-1185">Reference proteome</keyword>
<comment type="similarity">
    <text evidence="3">Belongs to the CoaE family.</text>
</comment>
<keyword evidence="3" id="KW-0808">Transferase</keyword>
<evidence type="ECO:0000256" key="4">
    <source>
        <dbReference type="NCBIfam" id="TIGR00152"/>
    </source>
</evidence>
<dbReference type="PANTHER" id="PTHR10695">
    <property type="entry name" value="DEPHOSPHO-COA KINASE-RELATED"/>
    <property type="match status" value="1"/>
</dbReference>
<dbReference type="AlphaFoldDB" id="A0A366K9F5"/>
<gene>
    <name evidence="3 5" type="primary">coaE</name>
    <name evidence="5" type="ORF">CRD60_00295</name>
</gene>
<dbReference type="InterPro" id="IPR027417">
    <property type="entry name" value="P-loop_NTPase"/>
</dbReference>
<dbReference type="SUPFAM" id="SSF52540">
    <property type="entry name" value="P-loop containing nucleoside triphosphate hydrolases"/>
    <property type="match status" value="1"/>
</dbReference>
<dbReference type="GO" id="GO:0005737">
    <property type="term" value="C:cytoplasm"/>
    <property type="evidence" value="ECO:0007669"/>
    <property type="project" value="UniProtKB-SubCell"/>
</dbReference>
<dbReference type="EC" id="2.7.1.24" evidence="3 4"/>
<dbReference type="GO" id="GO:0015937">
    <property type="term" value="P:coenzyme A biosynthetic process"/>
    <property type="evidence" value="ECO:0007669"/>
    <property type="project" value="UniProtKB-UniRule"/>
</dbReference>
<comment type="pathway">
    <text evidence="3">Cofactor biosynthesis; coenzyme A biosynthesis; CoA from (R)-pantothenate: step 5/5.</text>
</comment>
<evidence type="ECO:0000313" key="6">
    <source>
        <dbReference type="Proteomes" id="UP000252530"/>
    </source>
</evidence>
<sequence length="219" mass="23794">MIERIGLTGGIAAGKSTVAAHLVGLGAKLVDYDVLARKVVEPGSEGLREIVRSFGPQCLDAQGSLDRSWLADHVFGSLAMPGARERLDAIEHPRIYALAQAMEAQYLASAAAAGAQPGPAEGRQRLVLVHDVPLLAEVVDDLPFSFDHILTVEAPEDLRVQRMVEDRGMTREQALSRISSQPADMKRLALADLTLDSTQKIEQMFECLDSMYASWQNGE</sequence>
<evidence type="ECO:0000313" key="5">
    <source>
        <dbReference type="EMBL" id="RBP98356.1"/>
    </source>
</evidence>
<dbReference type="InterPro" id="IPR001977">
    <property type="entry name" value="Depp_CoAkinase"/>
</dbReference>
<dbReference type="PANTHER" id="PTHR10695:SF46">
    <property type="entry name" value="BIFUNCTIONAL COENZYME A SYNTHASE-RELATED"/>
    <property type="match status" value="1"/>
</dbReference>
<comment type="catalytic activity">
    <reaction evidence="3">
        <text>3'-dephospho-CoA + ATP = ADP + CoA + H(+)</text>
        <dbReference type="Rhea" id="RHEA:18245"/>
        <dbReference type="ChEBI" id="CHEBI:15378"/>
        <dbReference type="ChEBI" id="CHEBI:30616"/>
        <dbReference type="ChEBI" id="CHEBI:57287"/>
        <dbReference type="ChEBI" id="CHEBI:57328"/>
        <dbReference type="ChEBI" id="CHEBI:456216"/>
        <dbReference type="EC" id="2.7.1.24"/>
    </reaction>
</comment>
<keyword evidence="1 3" id="KW-0547">Nucleotide-binding</keyword>
<dbReference type="CDD" id="cd02022">
    <property type="entry name" value="DPCK"/>
    <property type="match status" value="1"/>
</dbReference>